<dbReference type="OrthoDB" id="5818554at2759"/>
<feature type="binding site" evidence="2">
    <location>
        <position position="29"/>
    </location>
    <ligand>
        <name>Mg(2+)</name>
        <dbReference type="ChEBI" id="CHEBI:18420"/>
    </ligand>
</feature>
<name>A0A443RV18_9ACAR</name>
<proteinExistence type="predicted"/>
<protein>
    <recommendedName>
        <fullName evidence="1">alkaline phosphatase</fullName>
        <ecNumber evidence="1">3.1.3.1</ecNumber>
    </recommendedName>
</protein>
<dbReference type="Gene3D" id="3.40.720.10">
    <property type="entry name" value="Alkaline Phosphatase, subunit A"/>
    <property type="match status" value="1"/>
</dbReference>
<evidence type="ECO:0000313" key="3">
    <source>
        <dbReference type="EMBL" id="RWS19080.1"/>
    </source>
</evidence>
<evidence type="ECO:0000256" key="2">
    <source>
        <dbReference type="PIRSR" id="PIRSR601952-2"/>
    </source>
</evidence>
<dbReference type="EMBL" id="NCKV01030442">
    <property type="protein sequence ID" value="RWS19080.1"/>
    <property type="molecule type" value="Genomic_DNA"/>
</dbReference>
<keyword evidence="2" id="KW-0862">Zinc</keyword>
<dbReference type="InterPro" id="IPR001952">
    <property type="entry name" value="Alkaline_phosphatase"/>
</dbReference>
<dbReference type="EC" id="3.1.3.1" evidence="1"/>
<keyword evidence="4" id="KW-1185">Reference proteome</keyword>
<dbReference type="GO" id="GO:0004035">
    <property type="term" value="F:alkaline phosphatase activity"/>
    <property type="evidence" value="ECO:0007669"/>
    <property type="project" value="UniProtKB-EC"/>
</dbReference>
<dbReference type="AlphaFoldDB" id="A0A443RV18"/>
<dbReference type="Proteomes" id="UP000288716">
    <property type="component" value="Unassembled WGS sequence"/>
</dbReference>
<comment type="cofactor">
    <cofactor evidence="2">
        <name>Zn(2+)</name>
        <dbReference type="ChEBI" id="CHEBI:29105"/>
    </cofactor>
    <text evidence="2">Binds 2 Zn(2+) ions.</text>
</comment>
<keyword evidence="2" id="KW-0479">Metal-binding</keyword>
<dbReference type="Pfam" id="PF00245">
    <property type="entry name" value="Alk_phosphatase"/>
    <property type="match status" value="1"/>
</dbReference>
<accession>A0A443RV18</accession>
<reference evidence="3 4" key="1">
    <citation type="journal article" date="2018" name="Gigascience">
        <title>Genomes of trombidid mites reveal novel predicted allergens and laterally-transferred genes associated with secondary metabolism.</title>
        <authorList>
            <person name="Dong X."/>
            <person name="Chaisiri K."/>
            <person name="Xia D."/>
            <person name="Armstrong S.D."/>
            <person name="Fang Y."/>
            <person name="Donnelly M.J."/>
            <person name="Kadowaki T."/>
            <person name="McGarry J.W."/>
            <person name="Darby A.C."/>
            <person name="Makepeace B.L."/>
        </authorList>
    </citation>
    <scope>NUCLEOTIDE SEQUENCE [LARGE SCALE GENOMIC DNA]</scope>
    <source>
        <strain evidence="3">UoL-UT</strain>
    </source>
</reference>
<comment type="caution">
    <text evidence="3">The sequence shown here is derived from an EMBL/GenBank/DDBJ whole genome shotgun (WGS) entry which is preliminary data.</text>
</comment>
<evidence type="ECO:0000313" key="4">
    <source>
        <dbReference type="Proteomes" id="UP000288716"/>
    </source>
</evidence>
<sequence>MDKVKHLKRTFGTVGVPNKAKNVIFFLGDGMGLSTITASRLYKGNVDQSDPES</sequence>
<dbReference type="GO" id="GO:0046872">
    <property type="term" value="F:metal ion binding"/>
    <property type="evidence" value="ECO:0007669"/>
    <property type="project" value="UniProtKB-KW"/>
</dbReference>
<dbReference type="SUPFAM" id="SSF53649">
    <property type="entry name" value="Alkaline phosphatase-like"/>
    <property type="match status" value="1"/>
</dbReference>
<organism evidence="3 4">
    <name type="scientific">Leptotrombidium deliense</name>
    <dbReference type="NCBI Taxonomy" id="299467"/>
    <lineage>
        <taxon>Eukaryota</taxon>
        <taxon>Metazoa</taxon>
        <taxon>Ecdysozoa</taxon>
        <taxon>Arthropoda</taxon>
        <taxon>Chelicerata</taxon>
        <taxon>Arachnida</taxon>
        <taxon>Acari</taxon>
        <taxon>Acariformes</taxon>
        <taxon>Trombidiformes</taxon>
        <taxon>Prostigmata</taxon>
        <taxon>Anystina</taxon>
        <taxon>Parasitengona</taxon>
        <taxon>Trombiculoidea</taxon>
        <taxon>Trombiculidae</taxon>
        <taxon>Leptotrombidium</taxon>
    </lineage>
</organism>
<gene>
    <name evidence="3" type="ORF">B4U80_08614</name>
</gene>
<feature type="non-terminal residue" evidence="3">
    <location>
        <position position="53"/>
    </location>
</feature>
<keyword evidence="2" id="KW-0460">Magnesium</keyword>
<evidence type="ECO:0000256" key="1">
    <source>
        <dbReference type="ARBA" id="ARBA00012647"/>
    </source>
</evidence>
<dbReference type="InterPro" id="IPR017850">
    <property type="entry name" value="Alkaline_phosphatase_core_sf"/>
</dbReference>
<dbReference type="VEuPathDB" id="VectorBase:LDEU012960"/>
<feature type="binding site" evidence="2">
    <location>
        <position position="29"/>
    </location>
    <ligand>
        <name>Zn(2+)</name>
        <dbReference type="ChEBI" id="CHEBI:29105"/>
        <label>2</label>
    </ligand>
</feature>
<comment type="cofactor">
    <cofactor evidence="2">
        <name>Mg(2+)</name>
        <dbReference type="ChEBI" id="CHEBI:18420"/>
    </cofactor>
    <text evidence="2">Binds 1 Mg(2+) ion.</text>
</comment>